<comment type="caution">
    <text evidence="1">The sequence shown here is derived from an EMBL/GenBank/DDBJ whole genome shotgun (WGS) entry which is preliminary data.</text>
</comment>
<dbReference type="InParanoid" id="A0A369J388"/>
<dbReference type="Proteomes" id="UP000076154">
    <property type="component" value="Unassembled WGS sequence"/>
</dbReference>
<evidence type="ECO:0000313" key="2">
    <source>
        <dbReference type="Proteomes" id="UP000076154"/>
    </source>
</evidence>
<reference evidence="1" key="1">
    <citation type="submission" date="2018-04" db="EMBL/GenBank/DDBJ databases">
        <title>Whole genome sequencing of Hypsizygus marmoreus.</title>
        <authorList>
            <person name="Choi I.-G."/>
            <person name="Min B."/>
            <person name="Kim J.-G."/>
            <person name="Kim S."/>
            <person name="Oh Y.-L."/>
            <person name="Kong W.-S."/>
            <person name="Park H."/>
            <person name="Jeong J."/>
            <person name="Song E.-S."/>
        </authorList>
    </citation>
    <scope>NUCLEOTIDE SEQUENCE [LARGE SCALE GENOMIC DNA]</scope>
    <source>
        <strain evidence="1">51987-8</strain>
    </source>
</reference>
<keyword evidence="2" id="KW-1185">Reference proteome</keyword>
<accession>A0A369J388</accession>
<organism evidence="1 2">
    <name type="scientific">Hypsizygus marmoreus</name>
    <name type="common">White beech mushroom</name>
    <name type="synonym">Agaricus marmoreus</name>
    <dbReference type="NCBI Taxonomy" id="39966"/>
    <lineage>
        <taxon>Eukaryota</taxon>
        <taxon>Fungi</taxon>
        <taxon>Dikarya</taxon>
        <taxon>Basidiomycota</taxon>
        <taxon>Agaricomycotina</taxon>
        <taxon>Agaricomycetes</taxon>
        <taxon>Agaricomycetidae</taxon>
        <taxon>Agaricales</taxon>
        <taxon>Tricholomatineae</taxon>
        <taxon>Lyophyllaceae</taxon>
        <taxon>Hypsizygus</taxon>
    </lineage>
</organism>
<name>A0A369J388_HYPMA</name>
<gene>
    <name evidence="1" type="ORF">Hypma_016594</name>
</gene>
<dbReference type="EMBL" id="LUEZ02000096">
    <property type="protein sequence ID" value="RDB14855.1"/>
    <property type="molecule type" value="Genomic_DNA"/>
</dbReference>
<sequence length="69" mass="7789">MLYPNEKGTSLSLSTHSSLHLNLIVRTTSKPIHTPASDGATHRMLDTFPLQLLPLNFTLEWEEDLLHHA</sequence>
<protein>
    <submittedName>
        <fullName evidence="1">Uncharacterized protein</fullName>
    </submittedName>
</protein>
<dbReference type="AlphaFoldDB" id="A0A369J388"/>
<evidence type="ECO:0000313" key="1">
    <source>
        <dbReference type="EMBL" id="RDB14855.1"/>
    </source>
</evidence>
<proteinExistence type="predicted"/>